<keyword evidence="8 17" id="KW-0472">Membrane</keyword>
<dbReference type="GO" id="GO:0008955">
    <property type="term" value="F:peptidoglycan glycosyltransferase activity"/>
    <property type="evidence" value="ECO:0007669"/>
    <property type="project" value="UniProtKB-EC"/>
</dbReference>
<evidence type="ECO:0000256" key="4">
    <source>
        <dbReference type="ARBA" id="ARBA00022692"/>
    </source>
</evidence>
<evidence type="ECO:0000256" key="1">
    <source>
        <dbReference type="ARBA" id="ARBA00004141"/>
    </source>
</evidence>
<name>A0A1H9ALH7_9LACT</name>
<dbReference type="GO" id="GO:0005886">
    <property type="term" value="C:plasma membrane"/>
    <property type="evidence" value="ECO:0007669"/>
    <property type="project" value="TreeGrafter"/>
</dbReference>
<dbReference type="PANTHER" id="PTHR30474">
    <property type="entry name" value="CELL CYCLE PROTEIN"/>
    <property type="match status" value="1"/>
</dbReference>
<comment type="similarity">
    <text evidence="11">Belongs to the SEDS family. FtsW subfamily.</text>
</comment>
<evidence type="ECO:0000256" key="9">
    <source>
        <dbReference type="ARBA" id="ARBA00032370"/>
    </source>
</evidence>
<keyword evidence="6" id="KW-0573">Peptidoglycan synthesis</keyword>
<dbReference type="EMBL" id="FOEN01000002">
    <property type="protein sequence ID" value="SEP77233.1"/>
    <property type="molecule type" value="Genomic_DNA"/>
</dbReference>
<keyword evidence="4 17" id="KW-0812">Transmembrane</keyword>
<proteinExistence type="inferred from homology"/>
<comment type="subcellular location">
    <subcellularLocation>
        <location evidence="1">Membrane</location>
        <topology evidence="1">Multi-pass membrane protein</topology>
    </subcellularLocation>
</comment>
<reference evidence="18 19" key="1">
    <citation type="submission" date="2016-10" db="EMBL/GenBank/DDBJ databases">
        <authorList>
            <person name="de Groot N.N."/>
        </authorList>
    </citation>
    <scope>NUCLEOTIDE SEQUENCE [LARGE SCALE GENOMIC DNA]</scope>
    <source>
        <strain evidence="18 19">DSM 15695</strain>
    </source>
</reference>
<evidence type="ECO:0000256" key="10">
    <source>
        <dbReference type="ARBA" id="ARBA00033270"/>
    </source>
</evidence>
<evidence type="ECO:0000256" key="7">
    <source>
        <dbReference type="ARBA" id="ARBA00022989"/>
    </source>
</evidence>
<dbReference type="EC" id="2.4.99.28" evidence="14"/>
<feature type="transmembrane region" description="Helical" evidence="17">
    <location>
        <begin position="347"/>
        <end position="372"/>
    </location>
</feature>
<comment type="catalytic activity">
    <reaction evidence="15">
        <text>[GlcNAc-(1-&gt;4)-Mur2Ac(oyl-L-Ala-gamma-D-Glu-L-Lys-D-Ala-D-Ala)](n)-di-trans,octa-cis-undecaprenyl diphosphate + beta-D-GlcNAc-(1-&gt;4)-Mur2Ac(oyl-L-Ala-gamma-D-Glu-L-Lys-D-Ala-D-Ala)-di-trans,octa-cis-undecaprenyl diphosphate = [GlcNAc-(1-&gt;4)-Mur2Ac(oyl-L-Ala-gamma-D-Glu-L-Lys-D-Ala-D-Ala)](n+1)-di-trans,octa-cis-undecaprenyl diphosphate + di-trans,octa-cis-undecaprenyl diphosphate + H(+)</text>
        <dbReference type="Rhea" id="RHEA:23708"/>
        <dbReference type="Rhea" id="RHEA-COMP:9602"/>
        <dbReference type="Rhea" id="RHEA-COMP:9603"/>
        <dbReference type="ChEBI" id="CHEBI:15378"/>
        <dbReference type="ChEBI" id="CHEBI:58405"/>
        <dbReference type="ChEBI" id="CHEBI:60033"/>
        <dbReference type="ChEBI" id="CHEBI:78435"/>
        <dbReference type="EC" id="2.4.99.28"/>
    </reaction>
</comment>
<evidence type="ECO:0000256" key="2">
    <source>
        <dbReference type="ARBA" id="ARBA00022676"/>
    </source>
</evidence>
<dbReference type="RefSeq" id="WP_092570315.1">
    <property type="nucleotide sequence ID" value="NZ_CP149446.1"/>
</dbReference>
<keyword evidence="7 17" id="KW-1133">Transmembrane helix</keyword>
<gene>
    <name evidence="18" type="ORF">SAMN04488558_1026</name>
</gene>
<organism evidence="18 19">
    <name type="scientific">Ignavigranum ruoffiae</name>
    <dbReference type="NCBI Taxonomy" id="89093"/>
    <lineage>
        <taxon>Bacteria</taxon>
        <taxon>Bacillati</taxon>
        <taxon>Bacillota</taxon>
        <taxon>Bacilli</taxon>
        <taxon>Lactobacillales</taxon>
        <taxon>Aerococcaceae</taxon>
        <taxon>Ignavigranum</taxon>
    </lineage>
</organism>
<sequence>MTSNHFYDETEHSPVRKHDRFTGYWSQFKTNFDWPIFFFMATLIIFGLVMVFSSTMFLPINGGPADPFSALWRQIAAVMAGLLLGVIAFVTPSRYYRNPVILLLAMTVIILLLLYTRFFGQEAFGAKSWIFLFGFSFQPSELTKVFAMLSIAWLSEYTSREVRLTQEAFRKFPIPNLLVVSLIITLALIFLQPDLGMLLIIALSLGFFWLIQKEKQGRNLIAYVACIVLFGVFYAFSSYFSTYLIQSGTHFLERLGIFVNPFADPSGVGYQLVNGYTAMSKGSWLGQGLGQGTMKYGQIPAINNDFILVNIIEELGFIGGIILLMIFLMFFMRLFRKAALMVDPYRSKVITGLALVLVIQTATNIGGVLGIIPLTGVTLPFISSGGSSIIISMVGVFLILKMIYIDNKEQAIQNK</sequence>
<accession>A0A1H9ALH7</accession>
<feature type="transmembrane region" description="Helical" evidence="17">
    <location>
        <begin position="36"/>
        <end position="58"/>
    </location>
</feature>
<evidence type="ECO:0000256" key="12">
    <source>
        <dbReference type="ARBA" id="ARBA00041185"/>
    </source>
</evidence>
<dbReference type="OrthoDB" id="9812661at2"/>
<evidence type="ECO:0000256" key="5">
    <source>
        <dbReference type="ARBA" id="ARBA00022960"/>
    </source>
</evidence>
<feature type="transmembrane region" description="Helical" evidence="17">
    <location>
        <begin position="172"/>
        <end position="189"/>
    </location>
</feature>
<protein>
    <recommendedName>
        <fullName evidence="12">Probable peptidoglycan glycosyltransferase FtsW</fullName>
        <ecNumber evidence="14">2.4.99.28</ecNumber>
    </recommendedName>
    <alternativeName>
        <fullName evidence="13">Cell division protein FtsW</fullName>
    </alternativeName>
    <alternativeName>
        <fullName evidence="10">Cell wall polymerase</fullName>
    </alternativeName>
    <alternativeName>
        <fullName evidence="9">Peptidoglycan polymerase</fullName>
    </alternativeName>
</protein>
<keyword evidence="19" id="KW-1185">Reference proteome</keyword>
<keyword evidence="18" id="KW-0132">Cell division</keyword>
<feature type="transmembrane region" description="Helical" evidence="17">
    <location>
        <begin position="378"/>
        <end position="400"/>
    </location>
</feature>
<feature type="transmembrane region" description="Helical" evidence="17">
    <location>
        <begin position="220"/>
        <end position="245"/>
    </location>
</feature>
<feature type="transmembrane region" description="Helical" evidence="17">
    <location>
        <begin position="70"/>
        <end position="91"/>
    </location>
</feature>
<keyword evidence="2" id="KW-0328">Glycosyltransferase</keyword>
<dbReference type="PANTHER" id="PTHR30474:SF2">
    <property type="entry name" value="PEPTIDOGLYCAN GLYCOSYLTRANSFERASE FTSW-RELATED"/>
    <property type="match status" value="1"/>
</dbReference>
<feature type="transmembrane region" description="Helical" evidence="17">
    <location>
        <begin position="100"/>
        <end position="118"/>
    </location>
</feature>
<evidence type="ECO:0000256" key="3">
    <source>
        <dbReference type="ARBA" id="ARBA00022679"/>
    </source>
</evidence>
<dbReference type="Pfam" id="PF01098">
    <property type="entry name" value="FTSW_RODA_SPOVE"/>
    <property type="match status" value="1"/>
</dbReference>
<evidence type="ECO:0000256" key="13">
    <source>
        <dbReference type="ARBA" id="ARBA00041418"/>
    </source>
</evidence>
<feature type="transmembrane region" description="Helical" evidence="17">
    <location>
        <begin position="130"/>
        <end position="151"/>
    </location>
</feature>
<dbReference type="GO" id="GO:0051301">
    <property type="term" value="P:cell division"/>
    <property type="evidence" value="ECO:0007669"/>
    <property type="project" value="UniProtKB-KW"/>
</dbReference>
<evidence type="ECO:0000256" key="15">
    <source>
        <dbReference type="ARBA" id="ARBA00049902"/>
    </source>
</evidence>
<evidence type="ECO:0000256" key="16">
    <source>
        <dbReference type="ARBA" id="ARBA00049966"/>
    </source>
</evidence>
<dbReference type="GO" id="GO:0009252">
    <property type="term" value="P:peptidoglycan biosynthetic process"/>
    <property type="evidence" value="ECO:0007669"/>
    <property type="project" value="UniProtKB-KW"/>
</dbReference>
<dbReference type="PROSITE" id="PS00428">
    <property type="entry name" value="FTSW_RODA_SPOVE"/>
    <property type="match status" value="1"/>
</dbReference>
<dbReference type="GO" id="GO:0032153">
    <property type="term" value="C:cell division site"/>
    <property type="evidence" value="ECO:0007669"/>
    <property type="project" value="TreeGrafter"/>
</dbReference>
<evidence type="ECO:0000256" key="11">
    <source>
        <dbReference type="ARBA" id="ARBA00038053"/>
    </source>
</evidence>
<evidence type="ECO:0000256" key="17">
    <source>
        <dbReference type="SAM" id="Phobius"/>
    </source>
</evidence>
<dbReference type="STRING" id="89093.SAMN04488558_1026"/>
<keyword evidence="3" id="KW-0808">Transferase</keyword>
<dbReference type="AlphaFoldDB" id="A0A1H9ALH7"/>
<feature type="transmembrane region" description="Helical" evidence="17">
    <location>
        <begin position="315"/>
        <end position="335"/>
    </location>
</feature>
<dbReference type="InterPro" id="IPR001182">
    <property type="entry name" value="FtsW/RodA"/>
</dbReference>
<dbReference type="GO" id="GO:0015648">
    <property type="term" value="F:lipid-linked peptidoglycan transporter activity"/>
    <property type="evidence" value="ECO:0007669"/>
    <property type="project" value="TreeGrafter"/>
</dbReference>
<evidence type="ECO:0000313" key="19">
    <source>
        <dbReference type="Proteomes" id="UP000198833"/>
    </source>
</evidence>
<evidence type="ECO:0000313" key="18">
    <source>
        <dbReference type="EMBL" id="SEP77233.1"/>
    </source>
</evidence>
<keyword evidence="5" id="KW-0133">Cell shape</keyword>
<evidence type="ECO:0000256" key="8">
    <source>
        <dbReference type="ARBA" id="ARBA00023136"/>
    </source>
</evidence>
<dbReference type="InterPro" id="IPR018365">
    <property type="entry name" value="Cell_cycle_FtsW-rel_CS"/>
</dbReference>
<keyword evidence="18" id="KW-0131">Cell cycle</keyword>
<feature type="transmembrane region" description="Helical" evidence="17">
    <location>
        <begin position="195"/>
        <end position="211"/>
    </location>
</feature>
<dbReference type="GO" id="GO:0008360">
    <property type="term" value="P:regulation of cell shape"/>
    <property type="evidence" value="ECO:0007669"/>
    <property type="project" value="UniProtKB-KW"/>
</dbReference>
<evidence type="ECO:0000256" key="14">
    <source>
        <dbReference type="ARBA" id="ARBA00044770"/>
    </source>
</evidence>
<evidence type="ECO:0000256" key="6">
    <source>
        <dbReference type="ARBA" id="ARBA00022984"/>
    </source>
</evidence>
<dbReference type="Proteomes" id="UP000198833">
    <property type="component" value="Unassembled WGS sequence"/>
</dbReference>
<comment type="function">
    <text evidence="16">Peptidoglycan polymerase that is essential for cell division.</text>
</comment>